<accession>A0A1I4P1D3</accession>
<dbReference type="EMBL" id="FOUJ01000001">
    <property type="protein sequence ID" value="SFM21163.1"/>
    <property type="molecule type" value="Genomic_DNA"/>
</dbReference>
<evidence type="ECO:0000313" key="2">
    <source>
        <dbReference type="Proteomes" id="UP000198535"/>
    </source>
</evidence>
<dbReference type="RefSeq" id="WP_091932396.1">
    <property type="nucleotide sequence ID" value="NZ_FOUJ01000001.1"/>
</dbReference>
<dbReference type="Pfam" id="PF13707">
    <property type="entry name" value="RloB"/>
    <property type="match status" value="1"/>
</dbReference>
<evidence type="ECO:0000313" key="1">
    <source>
        <dbReference type="EMBL" id="SFM21163.1"/>
    </source>
</evidence>
<organism evidence="1 2">
    <name type="scientific">Methanolobus profundi</name>
    <dbReference type="NCBI Taxonomy" id="487685"/>
    <lineage>
        <taxon>Archaea</taxon>
        <taxon>Methanobacteriati</taxon>
        <taxon>Methanobacteriota</taxon>
        <taxon>Stenosarchaea group</taxon>
        <taxon>Methanomicrobia</taxon>
        <taxon>Methanosarcinales</taxon>
        <taxon>Methanosarcinaceae</taxon>
        <taxon>Methanolobus</taxon>
    </lineage>
</organism>
<dbReference type="OrthoDB" id="148000at2157"/>
<proteinExistence type="predicted"/>
<gene>
    <name evidence="1" type="ORF">SAMN04488696_0376</name>
</gene>
<dbReference type="Proteomes" id="UP000198535">
    <property type="component" value="Unassembled WGS sequence"/>
</dbReference>
<keyword evidence="2" id="KW-1185">Reference proteome</keyword>
<reference evidence="2" key="1">
    <citation type="submission" date="2016-10" db="EMBL/GenBank/DDBJ databases">
        <authorList>
            <person name="Varghese N."/>
            <person name="Submissions S."/>
        </authorList>
    </citation>
    <scope>NUCLEOTIDE SEQUENCE [LARGE SCALE GENOMIC DNA]</scope>
    <source>
        <strain evidence="2">Mob M</strain>
    </source>
</reference>
<dbReference type="STRING" id="487685.SAMN04488696_0376"/>
<dbReference type="InterPro" id="IPR025591">
    <property type="entry name" value="RloB"/>
</dbReference>
<dbReference type="AlphaFoldDB" id="A0A1I4P1D3"/>
<name>A0A1I4P1D3_9EURY</name>
<protein>
    <submittedName>
        <fullName evidence="1">RloB-like protein</fullName>
    </submittedName>
</protein>
<sequence length="199" mass="23102">MRDYSRRKHGQRPTRNKMLVICEGEKTEPMYFENYRTPQNNVDVIPIPSSRKDVGSIVKFAKKKVPDLDINGGDSIWCVFDCDENTDANISKAYRDAERSINMCLSNPSFELWFLLHFSYTEASLQNEGLIELLKRQIVDYSKSRDYFQTLEPLTDTAVKNAKKLEKLHLDNGTDINSTQSNPSTQVYRIIEVIRHFNK</sequence>